<proteinExistence type="predicted"/>
<accession>A0ABN1GKK7</accession>
<sequence>MSLLAATLALTIGAFPEAVAPRDRTEVAVVLVTLDSLRRGQEAYGRGRLERLGDPSWGMFRLARASVQPDRFESCLDDRMGAGLDYCIRFYLTRAEAPAGPPVVVVVLDDDPETAPRHIDGQTMRVTCFGRGVVPADAGLQDTWLWPGAARMHGVRDLDRDDDALAACITAAASERWTGLRQPDRN</sequence>
<dbReference type="Proteomes" id="UP001501352">
    <property type="component" value="Unassembled WGS sequence"/>
</dbReference>
<comment type="caution">
    <text evidence="1">The sequence shown here is derived from an EMBL/GenBank/DDBJ whole genome shotgun (WGS) entry which is preliminary data.</text>
</comment>
<evidence type="ECO:0000313" key="1">
    <source>
        <dbReference type="EMBL" id="GAA0613457.1"/>
    </source>
</evidence>
<protein>
    <submittedName>
        <fullName evidence="1">Uncharacterized protein</fullName>
    </submittedName>
</protein>
<organism evidence="1 2">
    <name type="scientific">Brevundimonas kwangchunensis</name>
    <dbReference type="NCBI Taxonomy" id="322163"/>
    <lineage>
        <taxon>Bacteria</taxon>
        <taxon>Pseudomonadati</taxon>
        <taxon>Pseudomonadota</taxon>
        <taxon>Alphaproteobacteria</taxon>
        <taxon>Caulobacterales</taxon>
        <taxon>Caulobacteraceae</taxon>
        <taxon>Brevundimonas</taxon>
    </lineage>
</organism>
<name>A0ABN1GKK7_9CAUL</name>
<dbReference type="EMBL" id="BAAAGA010000001">
    <property type="protein sequence ID" value="GAA0613457.1"/>
    <property type="molecule type" value="Genomic_DNA"/>
</dbReference>
<gene>
    <name evidence="1" type="ORF">GCM10009422_05530</name>
</gene>
<keyword evidence="2" id="KW-1185">Reference proteome</keyword>
<reference evidence="1 2" key="1">
    <citation type="journal article" date="2019" name="Int. J. Syst. Evol. Microbiol.">
        <title>The Global Catalogue of Microorganisms (GCM) 10K type strain sequencing project: providing services to taxonomists for standard genome sequencing and annotation.</title>
        <authorList>
            <consortium name="The Broad Institute Genomics Platform"/>
            <consortium name="The Broad Institute Genome Sequencing Center for Infectious Disease"/>
            <person name="Wu L."/>
            <person name="Ma J."/>
        </authorList>
    </citation>
    <scope>NUCLEOTIDE SEQUENCE [LARGE SCALE GENOMIC DNA]</scope>
    <source>
        <strain evidence="1 2">JCM 12928</strain>
    </source>
</reference>
<evidence type="ECO:0000313" key="2">
    <source>
        <dbReference type="Proteomes" id="UP001501352"/>
    </source>
</evidence>
<dbReference type="RefSeq" id="WP_343790022.1">
    <property type="nucleotide sequence ID" value="NZ_BAAAGA010000001.1"/>
</dbReference>